<comment type="caution">
    <text evidence="9">The sequence shown here is derived from an EMBL/GenBank/DDBJ whole genome shotgun (WGS) entry which is preliminary data.</text>
</comment>
<evidence type="ECO:0000256" key="3">
    <source>
        <dbReference type="ARBA" id="ARBA00022737"/>
    </source>
</evidence>
<name>A0AAV0XKX2_9HEMI</name>
<feature type="domain" description="C2H2-type" evidence="8">
    <location>
        <begin position="48"/>
        <end position="75"/>
    </location>
</feature>
<keyword evidence="4 7" id="KW-0863">Zinc-finger</keyword>
<dbReference type="InterPro" id="IPR036236">
    <property type="entry name" value="Znf_C2H2_sf"/>
</dbReference>
<dbReference type="SMART" id="SM00355">
    <property type="entry name" value="ZnF_C2H2"/>
    <property type="match status" value="3"/>
</dbReference>
<dbReference type="Pfam" id="PF00096">
    <property type="entry name" value="zf-C2H2"/>
    <property type="match status" value="2"/>
</dbReference>
<feature type="domain" description="C2H2-type" evidence="8">
    <location>
        <begin position="77"/>
        <end position="105"/>
    </location>
</feature>
<evidence type="ECO:0000259" key="8">
    <source>
        <dbReference type="PROSITE" id="PS50157"/>
    </source>
</evidence>
<organism evidence="9 10">
    <name type="scientific">Macrosiphum euphorbiae</name>
    <name type="common">potato aphid</name>
    <dbReference type="NCBI Taxonomy" id="13131"/>
    <lineage>
        <taxon>Eukaryota</taxon>
        <taxon>Metazoa</taxon>
        <taxon>Ecdysozoa</taxon>
        <taxon>Arthropoda</taxon>
        <taxon>Hexapoda</taxon>
        <taxon>Insecta</taxon>
        <taxon>Pterygota</taxon>
        <taxon>Neoptera</taxon>
        <taxon>Paraneoptera</taxon>
        <taxon>Hemiptera</taxon>
        <taxon>Sternorrhyncha</taxon>
        <taxon>Aphidomorpha</taxon>
        <taxon>Aphidoidea</taxon>
        <taxon>Aphididae</taxon>
        <taxon>Macrosiphini</taxon>
        <taxon>Macrosiphum</taxon>
    </lineage>
</organism>
<dbReference type="InterPro" id="IPR013087">
    <property type="entry name" value="Znf_C2H2_type"/>
</dbReference>
<dbReference type="AlphaFoldDB" id="A0AAV0XKX2"/>
<evidence type="ECO:0000256" key="1">
    <source>
        <dbReference type="ARBA" id="ARBA00004123"/>
    </source>
</evidence>
<protein>
    <recommendedName>
        <fullName evidence="8">C2H2-type domain-containing protein</fullName>
    </recommendedName>
</protein>
<evidence type="ECO:0000313" key="10">
    <source>
        <dbReference type="Proteomes" id="UP001160148"/>
    </source>
</evidence>
<dbReference type="EMBL" id="CARXXK010000005">
    <property type="protein sequence ID" value="CAI6369224.1"/>
    <property type="molecule type" value="Genomic_DNA"/>
</dbReference>
<accession>A0AAV0XKX2</accession>
<evidence type="ECO:0000256" key="4">
    <source>
        <dbReference type="ARBA" id="ARBA00022771"/>
    </source>
</evidence>
<evidence type="ECO:0000313" key="9">
    <source>
        <dbReference type="EMBL" id="CAI6369224.1"/>
    </source>
</evidence>
<reference evidence="9 10" key="1">
    <citation type="submission" date="2023-01" db="EMBL/GenBank/DDBJ databases">
        <authorList>
            <person name="Whitehead M."/>
        </authorList>
    </citation>
    <scope>NUCLEOTIDE SEQUENCE [LARGE SCALE GENOMIC DNA]</scope>
</reference>
<dbReference type="GO" id="GO:0005634">
    <property type="term" value="C:nucleus"/>
    <property type="evidence" value="ECO:0007669"/>
    <property type="project" value="UniProtKB-SubCell"/>
</dbReference>
<dbReference type="InterPro" id="IPR050888">
    <property type="entry name" value="ZnF_C2H2-type_TF"/>
</dbReference>
<dbReference type="PROSITE" id="PS00028">
    <property type="entry name" value="ZINC_FINGER_C2H2_1"/>
    <property type="match status" value="1"/>
</dbReference>
<keyword evidence="3" id="KW-0677">Repeat</keyword>
<feature type="domain" description="C2H2-type" evidence="8">
    <location>
        <begin position="19"/>
        <end position="46"/>
    </location>
</feature>
<dbReference type="Proteomes" id="UP001160148">
    <property type="component" value="Unassembled WGS sequence"/>
</dbReference>
<dbReference type="SUPFAM" id="SSF57667">
    <property type="entry name" value="beta-beta-alpha zinc fingers"/>
    <property type="match status" value="1"/>
</dbReference>
<keyword evidence="6" id="KW-0539">Nucleus</keyword>
<keyword evidence="5" id="KW-0862">Zinc</keyword>
<evidence type="ECO:0000256" key="7">
    <source>
        <dbReference type="PROSITE-ProRule" id="PRU00042"/>
    </source>
</evidence>
<proteinExistence type="predicted"/>
<keyword evidence="2" id="KW-0479">Metal-binding</keyword>
<evidence type="ECO:0000256" key="5">
    <source>
        <dbReference type="ARBA" id="ARBA00022833"/>
    </source>
</evidence>
<evidence type="ECO:0000256" key="2">
    <source>
        <dbReference type="ARBA" id="ARBA00022723"/>
    </source>
</evidence>
<dbReference type="PROSITE" id="PS50157">
    <property type="entry name" value="ZINC_FINGER_C2H2_2"/>
    <property type="match status" value="3"/>
</dbReference>
<dbReference type="GO" id="GO:0008270">
    <property type="term" value="F:zinc ion binding"/>
    <property type="evidence" value="ECO:0007669"/>
    <property type="project" value="UniProtKB-KW"/>
</dbReference>
<dbReference type="Gene3D" id="3.30.160.60">
    <property type="entry name" value="Classic Zinc Finger"/>
    <property type="match status" value="2"/>
</dbReference>
<comment type="subcellular location">
    <subcellularLocation>
        <location evidence="1">Nucleus</location>
    </subcellularLocation>
</comment>
<evidence type="ECO:0000256" key="6">
    <source>
        <dbReference type="ARBA" id="ARBA00023242"/>
    </source>
</evidence>
<gene>
    <name evidence="9" type="ORF">MEUPH1_LOCUS23486</name>
</gene>
<dbReference type="PANTHER" id="PTHR24406">
    <property type="entry name" value="TRANSCRIPTIONAL REPRESSOR CTCFL-RELATED"/>
    <property type="match status" value="1"/>
</dbReference>
<sequence>MTCLCFLPYVFFLLIDERWLCPKCGRNYKRKAHLSFHLAKECGVGPQYNCSKCFKFFKRSSHLKSHQLSCGDVSPKFQCDICKKKFTRKDNMKTHKNTIHRLSDPNIPNEVYAFYSEWQIGDSD</sequence>
<keyword evidence="10" id="KW-1185">Reference proteome</keyword>